<dbReference type="RefSeq" id="WP_003338399.1">
    <property type="nucleotide sequence ID" value="NZ_CP007806.1"/>
</dbReference>
<feature type="compositionally biased region" description="Polar residues" evidence="1">
    <location>
        <begin position="265"/>
        <end position="278"/>
    </location>
</feature>
<dbReference type="AlphaFoldDB" id="A0A075R114"/>
<evidence type="ECO:0008006" key="5">
    <source>
        <dbReference type="Google" id="ProtNLM"/>
    </source>
</evidence>
<feature type="transmembrane region" description="Helical" evidence="2">
    <location>
        <begin position="177"/>
        <end position="203"/>
    </location>
</feature>
<dbReference type="STRING" id="1042163.BRLA_c012390"/>
<accession>A0A075R114</accession>
<protein>
    <recommendedName>
        <fullName evidence="5">Sporulation related domain protein</fullName>
    </recommendedName>
</protein>
<feature type="compositionally biased region" description="Basic and acidic residues" evidence="1">
    <location>
        <begin position="35"/>
        <end position="78"/>
    </location>
</feature>
<name>A0A075R114_BRELA</name>
<evidence type="ECO:0000256" key="1">
    <source>
        <dbReference type="SAM" id="MobiDB-lite"/>
    </source>
</evidence>
<feature type="compositionally biased region" description="Polar residues" evidence="1">
    <location>
        <begin position="218"/>
        <end position="238"/>
    </location>
</feature>
<dbReference type="EMBL" id="CP007806">
    <property type="protein sequence ID" value="AIG25579.1"/>
    <property type="molecule type" value="Genomic_DNA"/>
</dbReference>
<keyword evidence="2" id="KW-1133">Transmembrane helix</keyword>
<dbReference type="InterPro" id="IPR036680">
    <property type="entry name" value="SPOR-like_sf"/>
</dbReference>
<feature type="region of interest" description="Disordered" evidence="1">
    <location>
        <begin position="215"/>
        <end position="278"/>
    </location>
</feature>
<evidence type="ECO:0000313" key="4">
    <source>
        <dbReference type="Proteomes" id="UP000005850"/>
    </source>
</evidence>
<gene>
    <name evidence="3" type="ORF">BRLA_c012390</name>
</gene>
<dbReference type="Proteomes" id="UP000005850">
    <property type="component" value="Chromosome"/>
</dbReference>
<dbReference type="SUPFAM" id="SSF110997">
    <property type="entry name" value="Sporulation related repeat"/>
    <property type="match status" value="1"/>
</dbReference>
<reference evidence="3 4" key="1">
    <citation type="journal article" date="2011" name="J. Bacteriol.">
        <title>Genome sequence of Brevibacillus laterosporus LMG 15441, a pathogen of invertebrates.</title>
        <authorList>
            <person name="Djukic M."/>
            <person name="Poehlein A."/>
            <person name="Thurmer A."/>
            <person name="Daniel R."/>
        </authorList>
    </citation>
    <scope>NUCLEOTIDE SEQUENCE [LARGE SCALE GENOMIC DNA]</scope>
    <source>
        <strain evidence="3 4">LMG 15441</strain>
    </source>
</reference>
<keyword evidence="4" id="KW-1185">Reference proteome</keyword>
<dbReference type="HOGENOM" id="CLU_538267_0_0_9"/>
<feature type="compositionally biased region" description="Polar residues" evidence="1">
    <location>
        <begin position="23"/>
        <end position="34"/>
    </location>
</feature>
<dbReference type="GO" id="GO:0042834">
    <property type="term" value="F:peptidoglycan binding"/>
    <property type="evidence" value="ECO:0007669"/>
    <property type="project" value="InterPro"/>
</dbReference>
<keyword evidence="2" id="KW-0472">Membrane</keyword>
<organism evidence="3 4">
    <name type="scientific">Brevibacillus laterosporus LMG 15441</name>
    <dbReference type="NCBI Taxonomy" id="1042163"/>
    <lineage>
        <taxon>Bacteria</taxon>
        <taxon>Bacillati</taxon>
        <taxon>Bacillota</taxon>
        <taxon>Bacilli</taxon>
        <taxon>Bacillales</taxon>
        <taxon>Paenibacillaceae</taxon>
        <taxon>Brevibacillus</taxon>
    </lineage>
</organism>
<proteinExistence type="predicted"/>
<keyword evidence="2" id="KW-0812">Transmembrane</keyword>
<sequence length="506" mass="56247">MSGQPSNRISIKLSPVIPPQNKMGANTPVQNMQVKEQKNDKKTQPEKAADNKGVRGGIRELVGDDNKETRQEYGEQQAKEAELELAEAMSRLGKLEEQNLPTHTSKEQFLAELSKAERLLEKEEQDKSFVEGRLGEEGYQSPYYEGVYPSDWEQESRKPAWWEKLIKNQSHISKRPILRVFLTTISAVILGVLFGFIVLNIFVQEQLVHPSQAGATLPKSTEATQNSAATSEGTSTFNEKAIPVNGERQPNESNDAREAGLSKEGASQQARSPLGSTSQKSDAVLATVQFPEQNYYMVQMGVFTDPKAAEPAIASLDEKGLPHFLYPIEGRLHLFTGVSPSRDAILGLADNFRQKQMEVYVKEVKLPATEKQVQIVPTSPLEVGASSDKGVVNAFIKSGIDIIQQLSTLSSQVVNTDKQKVQPLTAEQEAKLKRMHVAFLDNSRATQQALSQKEQVYIAGMVQGMNQAMSTMTQLKTGNAEPYAWQVQKGIMQYLHYYATWMKETN</sequence>
<dbReference type="eggNOG" id="ENOG5033KWF">
    <property type="taxonomic scope" value="Bacteria"/>
</dbReference>
<evidence type="ECO:0000256" key="2">
    <source>
        <dbReference type="SAM" id="Phobius"/>
    </source>
</evidence>
<dbReference type="KEGG" id="blr:BRLA_c012390"/>
<evidence type="ECO:0000313" key="3">
    <source>
        <dbReference type="EMBL" id="AIG25579.1"/>
    </source>
</evidence>
<feature type="region of interest" description="Disordered" evidence="1">
    <location>
        <begin position="1"/>
        <end position="78"/>
    </location>
</feature>